<dbReference type="InterPro" id="IPR047817">
    <property type="entry name" value="ABC2_TM_bact-type"/>
</dbReference>
<keyword evidence="7 8" id="KW-0472">Membrane</keyword>
<protein>
    <submittedName>
        <fullName evidence="10">ABC transporter permease</fullName>
    </submittedName>
</protein>
<dbReference type="RefSeq" id="WP_151865685.1">
    <property type="nucleotide sequence ID" value="NZ_WBZB01000019.1"/>
</dbReference>
<comment type="similarity">
    <text evidence="2">Belongs to the ABC-2 integral membrane protein family.</text>
</comment>
<dbReference type="InterPro" id="IPR013525">
    <property type="entry name" value="ABC2_TM"/>
</dbReference>
<keyword evidence="5 8" id="KW-0812">Transmembrane</keyword>
<evidence type="ECO:0000256" key="8">
    <source>
        <dbReference type="SAM" id="Phobius"/>
    </source>
</evidence>
<evidence type="ECO:0000256" key="4">
    <source>
        <dbReference type="ARBA" id="ARBA00022475"/>
    </source>
</evidence>
<dbReference type="GO" id="GO:0140359">
    <property type="term" value="F:ABC-type transporter activity"/>
    <property type="evidence" value="ECO:0007669"/>
    <property type="project" value="InterPro"/>
</dbReference>
<evidence type="ECO:0000256" key="2">
    <source>
        <dbReference type="ARBA" id="ARBA00007783"/>
    </source>
</evidence>
<feature type="transmembrane region" description="Helical" evidence="8">
    <location>
        <begin position="36"/>
        <end position="55"/>
    </location>
</feature>
<dbReference type="OrthoDB" id="266913at2"/>
<name>A0A833HQ10_9FIRM</name>
<dbReference type="Proteomes" id="UP000465601">
    <property type="component" value="Unassembled WGS sequence"/>
</dbReference>
<dbReference type="Pfam" id="PF12698">
    <property type="entry name" value="ABC2_membrane_3"/>
    <property type="match status" value="1"/>
</dbReference>
<proteinExistence type="inferred from homology"/>
<evidence type="ECO:0000313" key="11">
    <source>
        <dbReference type="Proteomes" id="UP000465601"/>
    </source>
</evidence>
<dbReference type="Gene3D" id="3.40.1710.10">
    <property type="entry name" value="abc type-2 transporter like domain"/>
    <property type="match status" value="1"/>
</dbReference>
<evidence type="ECO:0000256" key="7">
    <source>
        <dbReference type="ARBA" id="ARBA00023136"/>
    </source>
</evidence>
<evidence type="ECO:0000259" key="9">
    <source>
        <dbReference type="PROSITE" id="PS51012"/>
    </source>
</evidence>
<evidence type="ECO:0000313" key="10">
    <source>
        <dbReference type="EMBL" id="KAB3530342.1"/>
    </source>
</evidence>
<dbReference type="PROSITE" id="PS51012">
    <property type="entry name" value="ABC_TM2"/>
    <property type="match status" value="1"/>
</dbReference>
<dbReference type="EMBL" id="WBZB01000019">
    <property type="protein sequence ID" value="KAB3530342.1"/>
    <property type="molecule type" value="Genomic_DNA"/>
</dbReference>
<evidence type="ECO:0000256" key="3">
    <source>
        <dbReference type="ARBA" id="ARBA00022448"/>
    </source>
</evidence>
<feature type="domain" description="ABC transmembrane type-2" evidence="9">
    <location>
        <begin position="160"/>
        <end position="389"/>
    </location>
</feature>
<keyword evidence="6 8" id="KW-1133">Transmembrane helix</keyword>
<sequence>MGHKPYVILNIYNGWKEAGTMMVFIYSIKRILRDKGMLLSMIVLPIAFITLTMIISGDGEYIFNIGVADFDGTSFTEDFIKSLESRGTILRIEDEKEIQRKIIDNSLQLGFVIPQGFTRSIMDNESAAEIKVHRINETDVSVPVGLYIENYLGAAKHIAETVNGNEDDFYRGVEYYRNGLNGIEGLSIDNETGDRIITLNGMGFLVMSMLFFSSSAATLILEDKKNKTFYRVLSSPLKLKSYMLQNLLSFLVVTQLQILAIMLLMSQVFKMNMGPSIINLIILLFAFSLVCISFGNALTSLSKDSRQASVLIPLLVMPMVMLGGCFWPRDIMGATLQRVSNFVPTTWILKGIEKVLHGQPITAITTELIILILFSVVFFLLGTWKKSEVTA</sequence>
<feature type="transmembrane region" description="Helical" evidence="8">
    <location>
        <begin position="277"/>
        <end position="298"/>
    </location>
</feature>
<feature type="transmembrane region" description="Helical" evidence="8">
    <location>
        <begin position="242"/>
        <end position="265"/>
    </location>
</feature>
<dbReference type="PANTHER" id="PTHR30294">
    <property type="entry name" value="MEMBRANE COMPONENT OF ABC TRANSPORTER YHHJ-RELATED"/>
    <property type="match status" value="1"/>
</dbReference>
<comment type="subcellular location">
    <subcellularLocation>
        <location evidence="1">Cell membrane</location>
        <topology evidence="1">Multi-pass membrane protein</topology>
    </subcellularLocation>
</comment>
<comment type="caution">
    <text evidence="10">The sequence shown here is derived from an EMBL/GenBank/DDBJ whole genome shotgun (WGS) entry which is preliminary data.</text>
</comment>
<dbReference type="AlphaFoldDB" id="A0A833HQ10"/>
<organism evidence="10 11">
    <name type="scientific">Alkaliphilus serpentinus</name>
    <dbReference type="NCBI Taxonomy" id="1482731"/>
    <lineage>
        <taxon>Bacteria</taxon>
        <taxon>Bacillati</taxon>
        <taxon>Bacillota</taxon>
        <taxon>Clostridia</taxon>
        <taxon>Peptostreptococcales</taxon>
        <taxon>Natronincolaceae</taxon>
        <taxon>Alkaliphilus</taxon>
    </lineage>
</organism>
<keyword evidence="11" id="KW-1185">Reference proteome</keyword>
<feature type="transmembrane region" description="Helical" evidence="8">
    <location>
        <begin position="310"/>
        <end position="329"/>
    </location>
</feature>
<gene>
    <name evidence="10" type="ORF">F8153_07090</name>
</gene>
<dbReference type="InterPro" id="IPR051449">
    <property type="entry name" value="ABC-2_transporter_component"/>
</dbReference>
<evidence type="ECO:0000256" key="6">
    <source>
        <dbReference type="ARBA" id="ARBA00022989"/>
    </source>
</evidence>
<evidence type="ECO:0000256" key="5">
    <source>
        <dbReference type="ARBA" id="ARBA00022692"/>
    </source>
</evidence>
<dbReference type="PANTHER" id="PTHR30294:SF45">
    <property type="entry name" value="LINEARMYCIN RESISTANCE PERMEASE PROTEIN LNRN"/>
    <property type="match status" value="1"/>
</dbReference>
<evidence type="ECO:0000256" key="1">
    <source>
        <dbReference type="ARBA" id="ARBA00004651"/>
    </source>
</evidence>
<keyword evidence="4" id="KW-1003">Cell membrane</keyword>
<accession>A0A833HQ10</accession>
<feature type="transmembrane region" description="Helical" evidence="8">
    <location>
        <begin position="361"/>
        <end position="381"/>
    </location>
</feature>
<reference evidence="10 11" key="1">
    <citation type="submission" date="2019-10" db="EMBL/GenBank/DDBJ databases">
        <title>Alkaliphilus serpentinus sp. nov. and Alkaliphilus pronyensis sp. nov., two novel anaerobic alkaliphilic species isolated from the serpentinized-hosted hydrothermal field of the Prony Bay (New Caledonia).</title>
        <authorList>
            <person name="Postec A."/>
        </authorList>
    </citation>
    <scope>NUCLEOTIDE SEQUENCE [LARGE SCALE GENOMIC DNA]</scope>
    <source>
        <strain evidence="10 11">LacT</strain>
    </source>
</reference>
<feature type="transmembrane region" description="Helical" evidence="8">
    <location>
        <begin position="196"/>
        <end position="221"/>
    </location>
</feature>
<keyword evidence="3" id="KW-0813">Transport</keyword>
<dbReference type="GO" id="GO:0005886">
    <property type="term" value="C:plasma membrane"/>
    <property type="evidence" value="ECO:0007669"/>
    <property type="project" value="UniProtKB-SubCell"/>
</dbReference>